<name>A0A238GYY7_9BURK</name>
<proteinExistence type="predicted"/>
<dbReference type="Proteomes" id="UP000198460">
    <property type="component" value="Unassembled WGS sequence"/>
</dbReference>
<dbReference type="AlphaFoldDB" id="A0A238GYY7"/>
<gene>
    <name evidence="1" type="ORF">BSIN_1471</name>
</gene>
<evidence type="ECO:0000313" key="2">
    <source>
        <dbReference type="Proteomes" id="UP000198460"/>
    </source>
</evidence>
<accession>A0A238GYY7</accession>
<evidence type="ECO:0000313" key="1">
    <source>
        <dbReference type="EMBL" id="SMF98180.1"/>
    </source>
</evidence>
<protein>
    <submittedName>
        <fullName evidence="1">Uncharacterized protein</fullName>
    </submittedName>
</protein>
<dbReference type="EMBL" id="FXAN01000013">
    <property type="protein sequence ID" value="SMF98180.1"/>
    <property type="molecule type" value="Genomic_DNA"/>
</dbReference>
<sequence length="37" mass="4194">MAIRRSRRARMCAYVRVATKNHKIAGGRNLSGRPLLL</sequence>
<reference evidence="1 2" key="1">
    <citation type="submission" date="2017-04" db="EMBL/GenBank/DDBJ databases">
        <authorList>
            <person name="Afonso C.L."/>
            <person name="Miller P.J."/>
            <person name="Scott M.A."/>
            <person name="Spackman E."/>
            <person name="Goraichik I."/>
            <person name="Dimitrov K.M."/>
            <person name="Suarez D.L."/>
            <person name="Swayne D.E."/>
        </authorList>
    </citation>
    <scope>NUCLEOTIDE SEQUENCE [LARGE SCALE GENOMIC DNA]</scope>
    <source>
        <strain evidence="1">LMG 28154</strain>
    </source>
</reference>
<organism evidence="1 2">
    <name type="scientific">Burkholderia singularis</name>
    <dbReference type="NCBI Taxonomy" id="1503053"/>
    <lineage>
        <taxon>Bacteria</taxon>
        <taxon>Pseudomonadati</taxon>
        <taxon>Pseudomonadota</taxon>
        <taxon>Betaproteobacteria</taxon>
        <taxon>Burkholderiales</taxon>
        <taxon>Burkholderiaceae</taxon>
        <taxon>Burkholderia</taxon>
        <taxon>pseudomallei group</taxon>
    </lineage>
</organism>